<proteinExistence type="inferred from homology"/>
<dbReference type="GO" id="GO:0046872">
    <property type="term" value="F:metal ion binding"/>
    <property type="evidence" value="ECO:0007669"/>
    <property type="project" value="UniProtKB-KW"/>
</dbReference>
<dbReference type="EMBL" id="RJKX01000014">
    <property type="protein sequence ID" value="ROP90795.1"/>
    <property type="molecule type" value="Genomic_DNA"/>
</dbReference>
<organism evidence="4 5">
    <name type="scientific">Stella humosa</name>
    <dbReference type="NCBI Taxonomy" id="94"/>
    <lineage>
        <taxon>Bacteria</taxon>
        <taxon>Pseudomonadati</taxon>
        <taxon>Pseudomonadota</taxon>
        <taxon>Alphaproteobacteria</taxon>
        <taxon>Rhodospirillales</taxon>
        <taxon>Stellaceae</taxon>
        <taxon>Stella</taxon>
    </lineage>
</organism>
<evidence type="ECO:0000259" key="3">
    <source>
        <dbReference type="Pfam" id="PF07364"/>
    </source>
</evidence>
<comment type="function">
    <text evidence="1">Involved in peptidolytic degradation of cyclic heptapeptide hepatotoxin microcystin (MC).</text>
</comment>
<evidence type="ECO:0000259" key="2">
    <source>
        <dbReference type="Pfam" id="PF07171"/>
    </source>
</evidence>
<keyword evidence="5" id="KW-1185">Reference proteome</keyword>
<keyword evidence="1" id="KW-0482">Metalloprotease</keyword>
<dbReference type="AlphaFoldDB" id="A0A3N1LNJ7"/>
<comment type="caution">
    <text evidence="4">The sequence shown here is derived from an EMBL/GenBank/DDBJ whole genome shotgun (WGS) entry which is preliminary data.</text>
</comment>
<gene>
    <name evidence="4" type="ORF">EDC65_2654</name>
</gene>
<keyword evidence="1" id="KW-0645">Protease</keyword>
<reference evidence="4 5" key="1">
    <citation type="submission" date="2018-11" db="EMBL/GenBank/DDBJ databases">
        <title>Genomic Encyclopedia of Type Strains, Phase IV (KMG-IV): sequencing the most valuable type-strain genomes for metagenomic binning, comparative biology and taxonomic classification.</title>
        <authorList>
            <person name="Goeker M."/>
        </authorList>
    </citation>
    <scope>NUCLEOTIDE SEQUENCE [LARGE SCALE GENOMIC DNA]</scope>
    <source>
        <strain evidence="4 5">DSM 5900</strain>
    </source>
</reference>
<dbReference type="InterPro" id="IPR009197">
    <property type="entry name" value="MlrC"/>
</dbReference>
<dbReference type="Pfam" id="PF07364">
    <property type="entry name" value="DUF1485"/>
    <property type="match status" value="1"/>
</dbReference>
<dbReference type="GO" id="GO:0006508">
    <property type="term" value="P:proteolysis"/>
    <property type="evidence" value="ECO:0007669"/>
    <property type="project" value="UniProtKB-KW"/>
</dbReference>
<comment type="similarity">
    <text evidence="1">Belongs to the peptidase M81 family.</text>
</comment>
<keyword evidence="1" id="KW-0378">Hydrolase</keyword>
<protein>
    <recommendedName>
        <fullName evidence="1">Microcystinase C</fullName>
        <shortName evidence="1">MlrC</shortName>
    </recommendedName>
</protein>
<sequence>MRRVLCAVMAHETNTFSKDPTDLAAFKRRDFYLGNQIPEARRGTRSNFGGSFEAADKFGWQLIHPINASANPSGTVTREAFEYLVGQILDAVDQAGGIDAALLHLHGAMVAEGFEDAEGELLRRLREKVGPKVPIAVTLDLHGNITPLMAESANALIAFKTYPHIDQYECAWKGAEILERAMNGEIEPRVVLARRAMLTGLDMGRTQGGPMKELVDQGIALEEKGDLLSVSVFAGFPHSDIREVGPSVAIAYDAKAAGRAEEARATAERFMDRCWETRDFAALTFLTPEQAAKKAKAEEQGVTKPLVIADYTDNPGGGGYGDTTALLKAMIDADLQNAAFHAICDPEAIAEGIKAGVGNTATISVGGKWDPTKGGGPLTLTGKVRVINDGEVWAYGPMGGGVRREYGLSMVFRVGGIDIVFITNNGQALDLGQYTALGIDPARKATVAVKSMHHFRAAFQPISREVIVVDSNSLCSENFKTFTFKNAHRPIWPLDEITDPSR</sequence>
<dbReference type="InterPro" id="IPR010799">
    <property type="entry name" value="MlrC_C"/>
</dbReference>
<evidence type="ECO:0000313" key="5">
    <source>
        <dbReference type="Proteomes" id="UP000278222"/>
    </source>
</evidence>
<comment type="cofactor">
    <cofactor evidence="1">
        <name>Zn(2+)</name>
        <dbReference type="ChEBI" id="CHEBI:29105"/>
    </cofactor>
    <text evidence="1">Binds 1 zinc ion per subunit.</text>
</comment>
<feature type="domain" description="Microcystin LR degradation protein MlrC C-terminal" evidence="2">
    <location>
        <begin position="308"/>
        <end position="486"/>
    </location>
</feature>
<evidence type="ECO:0000313" key="4">
    <source>
        <dbReference type="EMBL" id="ROP90795.1"/>
    </source>
</evidence>
<keyword evidence="1" id="KW-0479">Metal-binding</keyword>
<dbReference type="Pfam" id="PF07171">
    <property type="entry name" value="MlrC_C"/>
    <property type="match status" value="1"/>
</dbReference>
<dbReference type="RefSeq" id="WP_170216494.1">
    <property type="nucleotide sequence ID" value="NZ_AP019700.1"/>
</dbReference>
<feature type="domain" description="Microcystin LR degradation protein MlrC N-terminal" evidence="3">
    <location>
        <begin position="3"/>
        <end position="295"/>
    </location>
</feature>
<evidence type="ECO:0000256" key="1">
    <source>
        <dbReference type="PIRNR" id="PIRNR012702"/>
    </source>
</evidence>
<accession>A0A3N1LNJ7</accession>
<dbReference type="Proteomes" id="UP000278222">
    <property type="component" value="Unassembled WGS sequence"/>
</dbReference>
<dbReference type="InterPro" id="IPR015995">
    <property type="entry name" value="MlrC_N"/>
</dbReference>
<name>A0A3N1LNJ7_9PROT</name>
<dbReference type="PIRSF" id="PIRSF012702">
    <property type="entry name" value="UCP012702"/>
    <property type="match status" value="1"/>
</dbReference>
<dbReference type="GO" id="GO:0008237">
    <property type="term" value="F:metallopeptidase activity"/>
    <property type="evidence" value="ECO:0007669"/>
    <property type="project" value="UniProtKB-KW"/>
</dbReference>